<proteinExistence type="predicted"/>
<dbReference type="Proteomes" id="UP000093482">
    <property type="component" value="Unassembled WGS sequence"/>
</dbReference>
<dbReference type="Pfam" id="PF18008">
    <property type="entry name" value="Bac_RepA_C"/>
    <property type="match status" value="1"/>
</dbReference>
<accession>A0A1C0Z1N9</accession>
<evidence type="ECO:0000313" key="4">
    <source>
        <dbReference type="Proteomes" id="UP000093482"/>
    </source>
</evidence>
<organism evidence="3 4">
    <name type="scientific">Caryophanon latum</name>
    <dbReference type="NCBI Taxonomy" id="33977"/>
    <lineage>
        <taxon>Bacteria</taxon>
        <taxon>Bacillati</taxon>
        <taxon>Bacillota</taxon>
        <taxon>Bacilli</taxon>
        <taxon>Bacillales</taxon>
        <taxon>Caryophanaceae</taxon>
        <taxon>Caryophanon</taxon>
    </lineage>
</organism>
<dbReference type="RefSeq" id="WP_066461783.1">
    <property type="nucleotide sequence ID" value="NZ_MATO01000010.1"/>
</dbReference>
<dbReference type="InterPro" id="IPR041151">
    <property type="entry name" value="Bac_RepA_C"/>
</dbReference>
<gene>
    <name evidence="3" type="ORF">A6K76_05535</name>
</gene>
<dbReference type="EMBL" id="MATO01000010">
    <property type="protein sequence ID" value="OCS93354.1"/>
    <property type="molecule type" value="Genomic_DNA"/>
</dbReference>
<reference evidence="3 4" key="1">
    <citation type="submission" date="2016-07" db="EMBL/GenBank/DDBJ databases">
        <title>Caryophanon latum genome sequencing.</title>
        <authorList>
            <person name="Verma A."/>
            <person name="Pal Y."/>
            <person name="Krishnamurthi S."/>
        </authorList>
    </citation>
    <scope>NUCLEOTIDE SEQUENCE [LARGE SCALE GENOMIC DNA]</scope>
    <source>
        <strain evidence="3 4">DSM 14151</strain>
    </source>
</reference>
<dbReference type="OrthoDB" id="1695311at2"/>
<feature type="domain" description="Replication initiator protein A C-terminal" evidence="2">
    <location>
        <begin position="148"/>
        <end position="228"/>
    </location>
</feature>
<evidence type="ECO:0000256" key="1">
    <source>
        <dbReference type="SAM" id="MobiDB-lite"/>
    </source>
</evidence>
<name>A0A1C0Z1N9_9BACL</name>
<sequence length="255" mass="29292">MKNIFQIYAEKSISVPKALLFGKYNTLSFEAKMMYSMYQQISQYDNNGLLFLNLQENGHWVKQQIVQELMQYNLVYVVNNCLYFNYIDMDGHIINEIDRLENSKAVASITPAPAPAPAPSTQAPKQQQQESKRTEAINQAYYANEEVPPAIAETLQMFSKNVDESDEYYSIIMKAKKKVADDLGVILWIEDDEALNDCIINSFVRAMRKIQNSSIKNPKGYLYKAIHKSISDLMAERQAPSSLPEGMYNWLEDRD</sequence>
<comment type="caution">
    <text evidence="3">The sequence shown here is derived from an EMBL/GenBank/DDBJ whole genome shotgun (WGS) entry which is preliminary data.</text>
</comment>
<evidence type="ECO:0000313" key="3">
    <source>
        <dbReference type="EMBL" id="OCS93354.1"/>
    </source>
</evidence>
<evidence type="ECO:0000259" key="2">
    <source>
        <dbReference type="Pfam" id="PF18008"/>
    </source>
</evidence>
<dbReference type="AlphaFoldDB" id="A0A1C0Z1N9"/>
<feature type="compositionally biased region" description="Low complexity" evidence="1">
    <location>
        <begin position="119"/>
        <end position="129"/>
    </location>
</feature>
<feature type="region of interest" description="Disordered" evidence="1">
    <location>
        <begin position="111"/>
        <end position="133"/>
    </location>
</feature>
<protein>
    <recommendedName>
        <fullName evidence="2">Replication initiator protein A C-terminal domain-containing protein</fullName>
    </recommendedName>
</protein>
<keyword evidence="4" id="KW-1185">Reference proteome</keyword>